<name>A0A8T0KWM8_PHAAN</name>
<feature type="region of interest" description="Disordered" evidence="1">
    <location>
        <begin position="72"/>
        <end position="133"/>
    </location>
</feature>
<evidence type="ECO:0000313" key="3">
    <source>
        <dbReference type="Proteomes" id="UP000743370"/>
    </source>
</evidence>
<reference evidence="2 3" key="1">
    <citation type="submission" date="2020-05" db="EMBL/GenBank/DDBJ databases">
        <title>Vigna angularis (adzuki bean) Var. LongXiaoDou No. 4 denovo assembly.</title>
        <authorList>
            <person name="Xiang H."/>
        </authorList>
    </citation>
    <scope>NUCLEOTIDE SEQUENCE [LARGE SCALE GENOMIC DNA]</scope>
    <source>
        <tissue evidence="2">Leaf</tissue>
    </source>
</reference>
<feature type="compositionally biased region" description="Basic and acidic residues" evidence="1">
    <location>
        <begin position="114"/>
        <end position="133"/>
    </location>
</feature>
<comment type="caution">
    <text evidence="2">The sequence shown here is derived from an EMBL/GenBank/DDBJ whole genome shotgun (WGS) entry which is preliminary data.</text>
</comment>
<dbReference type="Proteomes" id="UP000743370">
    <property type="component" value="Unassembled WGS sequence"/>
</dbReference>
<protein>
    <submittedName>
        <fullName evidence="2">Uncharacterized protein</fullName>
    </submittedName>
</protein>
<organism evidence="2 3">
    <name type="scientific">Phaseolus angularis</name>
    <name type="common">Azuki bean</name>
    <name type="synonym">Vigna angularis</name>
    <dbReference type="NCBI Taxonomy" id="3914"/>
    <lineage>
        <taxon>Eukaryota</taxon>
        <taxon>Viridiplantae</taxon>
        <taxon>Streptophyta</taxon>
        <taxon>Embryophyta</taxon>
        <taxon>Tracheophyta</taxon>
        <taxon>Spermatophyta</taxon>
        <taxon>Magnoliopsida</taxon>
        <taxon>eudicotyledons</taxon>
        <taxon>Gunneridae</taxon>
        <taxon>Pentapetalae</taxon>
        <taxon>rosids</taxon>
        <taxon>fabids</taxon>
        <taxon>Fabales</taxon>
        <taxon>Fabaceae</taxon>
        <taxon>Papilionoideae</taxon>
        <taxon>50 kb inversion clade</taxon>
        <taxon>NPAAA clade</taxon>
        <taxon>indigoferoid/millettioid clade</taxon>
        <taxon>Phaseoleae</taxon>
        <taxon>Vigna</taxon>
    </lineage>
</organism>
<dbReference type="EMBL" id="JABFOF010000003">
    <property type="protein sequence ID" value="KAG2403368.1"/>
    <property type="molecule type" value="Genomic_DNA"/>
</dbReference>
<evidence type="ECO:0000313" key="2">
    <source>
        <dbReference type="EMBL" id="KAG2403368.1"/>
    </source>
</evidence>
<evidence type="ECO:0000256" key="1">
    <source>
        <dbReference type="SAM" id="MobiDB-lite"/>
    </source>
</evidence>
<gene>
    <name evidence="2" type="ORF">HKW66_Vig0186550</name>
</gene>
<accession>A0A8T0KWM8</accession>
<proteinExistence type="predicted"/>
<dbReference type="AlphaFoldDB" id="A0A8T0KWM8"/>
<sequence length="133" mass="15375">MVDESVETCHNPIMENDPLLGITPIKRESLVGSTVKLNGPLVHTSEYMFWCFENAILFLSIPQMLNDPRMHRASTSTHLHSPEFHKSRDHENILHAEARDEDEEHIEAQPSRKNHIDLHRKNHQDPIGKEKSN</sequence>
<feature type="compositionally biased region" description="Basic and acidic residues" evidence="1">
    <location>
        <begin position="80"/>
        <end position="98"/>
    </location>
</feature>